<dbReference type="Pfam" id="PF02719">
    <property type="entry name" value="Polysacc_synt_2"/>
    <property type="match status" value="2"/>
</dbReference>
<accession>A0ABQ0BD17</accession>
<dbReference type="PANTHER" id="PTHR43318:SF1">
    <property type="entry name" value="POLYSACCHARIDE BIOSYNTHESIS PROTEIN EPSC-RELATED"/>
    <property type="match status" value="1"/>
</dbReference>
<dbReference type="SUPFAM" id="SSF51735">
    <property type="entry name" value="NAD(P)-binding Rossmann-fold domains"/>
    <property type="match status" value="1"/>
</dbReference>
<dbReference type="InterPro" id="IPR036291">
    <property type="entry name" value="NAD(P)-bd_dom_sf"/>
</dbReference>
<evidence type="ECO:0000256" key="1">
    <source>
        <dbReference type="ARBA" id="ARBA00007430"/>
    </source>
</evidence>
<dbReference type="PANTHER" id="PTHR43318">
    <property type="entry name" value="UDP-N-ACETYLGLUCOSAMINE 4,6-DEHYDRATASE"/>
    <property type="match status" value="1"/>
</dbReference>
<keyword evidence="2" id="KW-0472">Membrane</keyword>
<feature type="transmembrane region" description="Helical" evidence="2">
    <location>
        <begin position="6"/>
        <end position="29"/>
    </location>
</feature>
<protein>
    <submittedName>
        <fullName evidence="4">Nucleoside-diphosphate sugar epimerase/dehydratase</fullName>
    </submittedName>
</protein>
<feature type="transmembrane region" description="Helical" evidence="2">
    <location>
        <begin position="105"/>
        <end position="128"/>
    </location>
</feature>
<evidence type="ECO:0000259" key="3">
    <source>
        <dbReference type="Pfam" id="PF02719"/>
    </source>
</evidence>
<proteinExistence type="inferred from homology"/>
<evidence type="ECO:0000313" key="4">
    <source>
        <dbReference type="EMBL" id="GAA6409364.1"/>
    </source>
</evidence>
<feature type="transmembrane region" description="Helical" evidence="2">
    <location>
        <begin position="205"/>
        <end position="224"/>
    </location>
</feature>
<dbReference type="Pfam" id="PF13727">
    <property type="entry name" value="CoA_binding_3"/>
    <property type="match status" value="1"/>
</dbReference>
<dbReference type="CDD" id="cd05237">
    <property type="entry name" value="UDP_invert_4-6DH_SDR_e"/>
    <property type="match status" value="1"/>
</dbReference>
<keyword evidence="2" id="KW-0812">Transmembrane</keyword>
<gene>
    <name evidence="4" type="ORF">K040078D81_34810</name>
</gene>
<dbReference type="Gene3D" id="3.40.50.720">
    <property type="entry name" value="NAD(P)-binding Rossmann-like Domain"/>
    <property type="match status" value="2"/>
</dbReference>
<sequence>MRGEIMWQIIIVLLLLLVLFLFVMVFALAKINSGDRKREDKEQEAFIRDSHNVGKAENAGIDTGIVHNEEKKWDAAQVNEERDIVQEELIRKAGKKKKVMEHWQAIALWLMLYDVVAVNAAFIVALWVRFDCRYSLIPDVYLRAFLKFAPWYTVFSIVVYWVLRLYKSVWRFASFSELFRIGAANIVTGLFQIIGITLFLKRMPISYYLFGIMLQFVFTVAVRFSYRFILLERNRNKQNEEDAVLHRVMLIGAGAAGQIIIRDLNRASEVKAKVCCIIDDNPNKTGRYIEGIPIVGNRDDILLSADKYKIDQILLAIPSASAEEKRDILNICKETGCELKILPGIYQLVNGEVAISKMKNVAVEDLLGRDPIKVNMEEIFHALQNKTILVTGGGGSIGSELCRQIAAHGPKQLVIFDIYENNAYDIEQELRRKYPKLDLVVLIGSVRDSRRVNSVFAEYRPDVVYHAAAHKHVPLMETSPCEAIKNNVLGTYKTASAALQSGCEKFVLISTDKAVNPTNIMGASKRLCEMVIQTMDRLGKQGKPVVLPDLNGHEEDVDYDMAAVTREPGSEKEDNRRKPTDFVAVRFGNVLGSNGSVIPLFKKQIEAGGPVTVTHPDIIRYFMTIPEAVSLVLQAGTYAEGGEIFVLDMGAPVKIDTLARNLIKLSGYKPDVDISVVYTGLRPGEKLYEEKLMAEEGMKTTPNKLIHIGKPIPFDTERFMKEMEQLACASYNNQEDIYKLVKMVVPTYKKDKLLHS</sequence>
<feature type="domain" description="Polysaccharide biosynthesis protein CapD-like" evidence="3">
    <location>
        <begin position="573"/>
        <end position="707"/>
    </location>
</feature>
<evidence type="ECO:0000313" key="5">
    <source>
        <dbReference type="Proteomes" id="UP001600943"/>
    </source>
</evidence>
<comment type="caution">
    <text evidence="4">The sequence shown here is derived from an EMBL/GenBank/DDBJ whole genome shotgun (WGS) entry which is preliminary data.</text>
</comment>
<dbReference type="EMBL" id="BAABYW010000001">
    <property type="protein sequence ID" value="GAA6409364.1"/>
    <property type="molecule type" value="Genomic_DNA"/>
</dbReference>
<feature type="transmembrane region" description="Helical" evidence="2">
    <location>
        <begin position="148"/>
        <end position="166"/>
    </location>
</feature>
<dbReference type="Proteomes" id="UP001600943">
    <property type="component" value="Unassembled WGS sequence"/>
</dbReference>
<organism evidence="4 5">
    <name type="scientific">Blautia hominis</name>
    <dbReference type="NCBI Taxonomy" id="2025493"/>
    <lineage>
        <taxon>Bacteria</taxon>
        <taxon>Bacillati</taxon>
        <taxon>Bacillota</taxon>
        <taxon>Clostridia</taxon>
        <taxon>Lachnospirales</taxon>
        <taxon>Lachnospiraceae</taxon>
        <taxon>Blautia</taxon>
    </lineage>
</organism>
<feature type="transmembrane region" description="Helical" evidence="2">
    <location>
        <begin position="244"/>
        <end position="261"/>
    </location>
</feature>
<keyword evidence="2" id="KW-1133">Transmembrane helix</keyword>
<evidence type="ECO:0000256" key="2">
    <source>
        <dbReference type="SAM" id="Phobius"/>
    </source>
</evidence>
<comment type="similarity">
    <text evidence="1">Belongs to the polysaccharide synthase family.</text>
</comment>
<reference evidence="4 5" key="1">
    <citation type="submission" date="2024-04" db="EMBL/GenBank/DDBJ databases">
        <title>Defined microbial consortia suppress multidrug-resistant proinflammatory Enterobacteriaceae via ecological control.</title>
        <authorList>
            <person name="Furuichi M."/>
            <person name="Kawaguchi T."/>
            <person name="Pust M."/>
            <person name="Yasuma K."/>
            <person name="Plichta D."/>
            <person name="Hasegawa N."/>
            <person name="Ohya T."/>
            <person name="Bhattarai S."/>
            <person name="Sasajima S."/>
            <person name="Aoto Y."/>
            <person name="Tuganbaev T."/>
            <person name="Yaginuma M."/>
            <person name="Ueda M."/>
            <person name="Okahashi N."/>
            <person name="Amafuji K."/>
            <person name="Kiridooshi Y."/>
            <person name="Sugita K."/>
            <person name="Strazar M."/>
            <person name="Skelly A."/>
            <person name="Suda W."/>
            <person name="Hattori M."/>
            <person name="Nakamoto N."/>
            <person name="Caballero S."/>
            <person name="Norman J."/>
            <person name="Olle B."/>
            <person name="Tanoue T."/>
            <person name="Arita M."/>
            <person name="Bucci V."/>
            <person name="Atarashi K."/>
            <person name="Xavier R."/>
            <person name="Honda K."/>
        </authorList>
    </citation>
    <scope>NUCLEOTIDE SEQUENCE [LARGE SCALE GENOMIC DNA]</scope>
    <source>
        <strain evidence="5">k04-0078-D8-1</strain>
    </source>
</reference>
<dbReference type="InterPro" id="IPR051203">
    <property type="entry name" value="Polysaccharide_Synthase-Rel"/>
</dbReference>
<keyword evidence="5" id="KW-1185">Reference proteome</keyword>
<feature type="transmembrane region" description="Helical" evidence="2">
    <location>
        <begin position="178"/>
        <end position="199"/>
    </location>
</feature>
<feature type="domain" description="Polysaccharide biosynthesis protein CapD-like" evidence="3">
    <location>
        <begin position="388"/>
        <end position="540"/>
    </location>
</feature>
<dbReference type="SUPFAM" id="SSF53335">
    <property type="entry name" value="S-adenosyl-L-methionine-dependent methyltransferases"/>
    <property type="match status" value="1"/>
</dbReference>
<name>A0ABQ0BD17_9FIRM</name>
<dbReference type="InterPro" id="IPR003869">
    <property type="entry name" value="Polysac_CapD-like"/>
</dbReference>
<dbReference type="InterPro" id="IPR029063">
    <property type="entry name" value="SAM-dependent_MTases_sf"/>
</dbReference>